<feature type="domain" description="SMP-30/Gluconolactonase/LRE-like region" evidence="2">
    <location>
        <begin position="11"/>
        <end position="251"/>
    </location>
</feature>
<evidence type="ECO:0000313" key="4">
    <source>
        <dbReference type="Proteomes" id="UP001556098"/>
    </source>
</evidence>
<keyword evidence="4" id="KW-1185">Reference proteome</keyword>
<dbReference type="InterPro" id="IPR005511">
    <property type="entry name" value="SMP-30"/>
</dbReference>
<dbReference type="Gene3D" id="2.120.10.30">
    <property type="entry name" value="TolB, C-terminal domain"/>
    <property type="match status" value="1"/>
</dbReference>
<dbReference type="InterPro" id="IPR013658">
    <property type="entry name" value="SGL"/>
</dbReference>
<dbReference type="PANTHER" id="PTHR10907:SF47">
    <property type="entry name" value="REGUCALCIN"/>
    <property type="match status" value="1"/>
</dbReference>
<gene>
    <name evidence="3" type="ORF">AB2B41_02635</name>
</gene>
<dbReference type="Proteomes" id="UP001556098">
    <property type="component" value="Unassembled WGS sequence"/>
</dbReference>
<reference evidence="3 4" key="1">
    <citation type="submission" date="2024-07" db="EMBL/GenBank/DDBJ databases">
        <title>Marimonas sp.nov., isolated from tidal-flat sediment.</title>
        <authorList>
            <person name="Jayan J.N."/>
            <person name="Lee S.S."/>
        </authorList>
    </citation>
    <scope>NUCLEOTIDE SEQUENCE [LARGE SCALE GENOMIC DNA]</scope>
    <source>
        <strain evidence="3 4">MJW-29</strain>
    </source>
</reference>
<comment type="caution">
    <text evidence="3">The sequence shown here is derived from an EMBL/GenBank/DDBJ whole genome shotgun (WGS) entry which is preliminary data.</text>
</comment>
<evidence type="ECO:0000259" key="2">
    <source>
        <dbReference type="Pfam" id="PF08450"/>
    </source>
</evidence>
<protein>
    <submittedName>
        <fullName evidence="3">SMP-30/gluconolactonase/LRE family protein</fullName>
    </submittedName>
</protein>
<dbReference type="Pfam" id="PF08450">
    <property type="entry name" value="SGL"/>
    <property type="match status" value="1"/>
</dbReference>
<dbReference type="PRINTS" id="PR01790">
    <property type="entry name" value="SMP30FAMILY"/>
</dbReference>
<evidence type="ECO:0000256" key="1">
    <source>
        <dbReference type="ARBA" id="ARBA00008853"/>
    </source>
</evidence>
<comment type="similarity">
    <text evidence="1">Belongs to the SMP-30/CGR1 family.</text>
</comment>
<dbReference type="RefSeq" id="WP_367876189.1">
    <property type="nucleotide sequence ID" value="NZ_JBFNXX010000002.1"/>
</dbReference>
<evidence type="ECO:0000313" key="3">
    <source>
        <dbReference type="EMBL" id="MEW9918484.1"/>
    </source>
</evidence>
<organism evidence="3 4">
    <name type="scientific">Sulfitobacter sediminis</name>
    <dbReference type="NCBI Taxonomy" id="3234186"/>
    <lineage>
        <taxon>Bacteria</taxon>
        <taxon>Pseudomonadati</taxon>
        <taxon>Pseudomonadota</taxon>
        <taxon>Alphaproteobacteria</taxon>
        <taxon>Rhodobacterales</taxon>
        <taxon>Roseobacteraceae</taxon>
        <taxon>Sulfitobacter</taxon>
    </lineage>
</organism>
<sequence length="285" mass="31736">MKSYDERLCALGEGPLWHPERKELFWFDILGKRLLSRDGDQALEWQFDEHVSAAGWVDRDSLIMASETALWHFDIDSGTREQLCPLEADNSVTRSNDGRADPWGGFWIGTMGKQAEPQAGAIYRYYNRTLRKLVPDVSISNAICFAPDRTSAYYTDTVTQQIMRQPLSRDDGWPDGAPEVFADLKEARLNPDGAVTDAAGNLWCAMWGAACVVCFSPDGTELRRIDVPARQPTCPAFGGPELRDLLVTSATHGLRDSEIEKRPLNGATFVFEGLAEGLPEPRVIL</sequence>
<dbReference type="SUPFAM" id="SSF63829">
    <property type="entry name" value="Calcium-dependent phosphotriesterase"/>
    <property type="match status" value="1"/>
</dbReference>
<name>A0ABV3RHP8_9RHOB</name>
<proteinExistence type="inferred from homology"/>
<dbReference type="InterPro" id="IPR011042">
    <property type="entry name" value="6-blade_b-propeller_TolB-like"/>
</dbReference>
<dbReference type="PANTHER" id="PTHR10907">
    <property type="entry name" value="REGUCALCIN"/>
    <property type="match status" value="1"/>
</dbReference>
<dbReference type="EMBL" id="JBFNXX010000002">
    <property type="protein sequence ID" value="MEW9918484.1"/>
    <property type="molecule type" value="Genomic_DNA"/>
</dbReference>
<accession>A0ABV3RHP8</accession>